<evidence type="ECO:0000256" key="1">
    <source>
        <dbReference type="SAM" id="Phobius"/>
    </source>
</evidence>
<keyword evidence="1" id="KW-0812">Transmembrane</keyword>
<dbReference type="EMBL" id="CP011371">
    <property type="protein sequence ID" value="AKJ31418.1"/>
    <property type="molecule type" value="Genomic_DNA"/>
</dbReference>
<evidence type="ECO:0000313" key="2">
    <source>
        <dbReference type="EMBL" id="AKJ31418.1"/>
    </source>
</evidence>
<dbReference type="KEGG" id="pbh:AAW51_4727"/>
<proteinExistence type="predicted"/>
<name>A0A0G3BTQ9_9BURK</name>
<keyword evidence="1" id="KW-0472">Membrane</keyword>
<accession>A0A0G3BTQ9</accession>
<sequence>MQTTQRKQVWRRTQTAKAARGLAWFSIGLGVAQVLMPRVMSRLSGVPGGEALMRAYGVREIATGVGILWGGHPARWMWGRVAGDALDVATLAAAHLTPGNPLAGRAKGALAAVAAVTVADIATARALQVEQRQLSRPVADYSDRSGLPADAEQMRGAALDDFEAPADMLTPEALRPYPEVRASM</sequence>
<dbReference type="STRING" id="413882.AAW51_4727"/>
<dbReference type="RefSeq" id="WP_047196563.1">
    <property type="nucleotide sequence ID" value="NZ_CP011371.1"/>
</dbReference>
<feature type="transmembrane region" description="Helical" evidence="1">
    <location>
        <begin position="21"/>
        <end position="40"/>
    </location>
</feature>
<evidence type="ECO:0000313" key="3">
    <source>
        <dbReference type="Proteomes" id="UP000035352"/>
    </source>
</evidence>
<reference evidence="2 3" key="1">
    <citation type="submission" date="2015-05" db="EMBL/GenBank/DDBJ databases">
        <authorList>
            <person name="Tang B."/>
            <person name="Yu Y."/>
        </authorList>
    </citation>
    <scope>NUCLEOTIDE SEQUENCE [LARGE SCALE GENOMIC DNA]</scope>
    <source>
        <strain evidence="2 3">DSM 7029</strain>
    </source>
</reference>
<gene>
    <name evidence="2" type="ORF">AAW51_4727</name>
</gene>
<dbReference type="AlphaFoldDB" id="A0A0G3BTQ9"/>
<organism evidence="2 3">
    <name type="scientific">Caldimonas brevitalea</name>
    <dbReference type="NCBI Taxonomy" id="413882"/>
    <lineage>
        <taxon>Bacteria</taxon>
        <taxon>Pseudomonadati</taxon>
        <taxon>Pseudomonadota</taxon>
        <taxon>Betaproteobacteria</taxon>
        <taxon>Burkholderiales</taxon>
        <taxon>Sphaerotilaceae</taxon>
        <taxon>Caldimonas</taxon>
    </lineage>
</organism>
<keyword evidence="3" id="KW-1185">Reference proteome</keyword>
<dbReference type="Proteomes" id="UP000035352">
    <property type="component" value="Chromosome"/>
</dbReference>
<keyword evidence="1" id="KW-1133">Transmembrane helix</keyword>
<protein>
    <submittedName>
        <fullName evidence="2">Cyclase/dehydrase</fullName>
    </submittedName>
</protein>
<dbReference type="OrthoDB" id="9797595at2"/>